<feature type="region of interest" description="Disordered" evidence="1">
    <location>
        <begin position="409"/>
        <end position="510"/>
    </location>
</feature>
<evidence type="ECO:0000313" key="3">
    <source>
        <dbReference type="Proteomes" id="UP000717328"/>
    </source>
</evidence>
<reference evidence="2" key="1">
    <citation type="submission" date="2021-02" db="EMBL/GenBank/DDBJ databases">
        <authorList>
            <person name="Nieuwenhuis M."/>
            <person name="Van De Peppel L.J.J."/>
        </authorList>
    </citation>
    <scope>NUCLEOTIDE SEQUENCE</scope>
    <source>
        <strain evidence="2">D49</strain>
    </source>
</reference>
<feature type="compositionally biased region" description="Pro residues" evidence="1">
    <location>
        <begin position="172"/>
        <end position="182"/>
    </location>
</feature>
<keyword evidence="3" id="KW-1185">Reference proteome</keyword>
<feature type="compositionally biased region" description="Low complexity" evidence="1">
    <location>
        <begin position="258"/>
        <end position="276"/>
    </location>
</feature>
<evidence type="ECO:0000313" key="2">
    <source>
        <dbReference type="EMBL" id="KAG5636505.1"/>
    </source>
</evidence>
<dbReference type="AlphaFoldDB" id="A0A9P7FWE6"/>
<sequence>MAPVPTSPTEDIHADGFPPTLKPQPYNKAKHLAPPIKPQQKTLSSRSSKPIINWFQRKLSGTGRAKRADSRRAASEAIALGKSRGAPTSPRLGSPRVASSPIPFSGARQHSRNDSILVPGPRRNISLNGDDDARDYLDEDDVNSLDQSSLAPESTWSPASVLEADDDASVRPIPPSAPPSPSPSRSSSSYLSDPRTFRSIAASTKPTTLLSIDIHGGMAHIAQAPITPPTYVSRFPHIRNSSTNNTGVYSSGASITFSSLPQSSSRPSSLSNPTLLATPQGHGGVQAPLHTTHHPRNNPRPSSPPLDNASVLTLASSAYAMPGLRANMGHSTNVSGRGAGDSLSHFGGSITYADAESTSQFVLGDDERLEERDVDASVRALRPRSSRRGSWESEASRWSARVQLGAGTPSLARERSLRTNSIKTGAFSENREAYDESNNGDEDNEENSSSHSPTTQTSVEVPLSAAESSPAPRFSASWLPKDRKVSSDTVEPPVLVKGPEQPKLEATSNDIIPVALHKKGDITPPQDIRQQGAELTVTK</sequence>
<gene>
    <name evidence="2" type="ORF">H0H81_007764</name>
</gene>
<protein>
    <submittedName>
        <fullName evidence="2">Uncharacterized protein</fullName>
    </submittedName>
</protein>
<dbReference type="OrthoDB" id="3269047at2759"/>
<organism evidence="2 3">
    <name type="scientific">Sphagnurus paluster</name>
    <dbReference type="NCBI Taxonomy" id="117069"/>
    <lineage>
        <taxon>Eukaryota</taxon>
        <taxon>Fungi</taxon>
        <taxon>Dikarya</taxon>
        <taxon>Basidiomycota</taxon>
        <taxon>Agaricomycotina</taxon>
        <taxon>Agaricomycetes</taxon>
        <taxon>Agaricomycetidae</taxon>
        <taxon>Agaricales</taxon>
        <taxon>Tricholomatineae</taxon>
        <taxon>Lyophyllaceae</taxon>
        <taxon>Sphagnurus</taxon>
    </lineage>
</organism>
<comment type="caution">
    <text evidence="2">The sequence shown here is derived from an EMBL/GenBank/DDBJ whole genome shotgun (WGS) entry which is preliminary data.</text>
</comment>
<feature type="compositionally biased region" description="Polar residues" evidence="1">
    <location>
        <begin position="144"/>
        <end position="158"/>
    </location>
</feature>
<feature type="region of interest" description="Disordered" evidence="1">
    <location>
        <begin position="520"/>
        <end position="539"/>
    </location>
</feature>
<feature type="compositionally biased region" description="Acidic residues" evidence="1">
    <location>
        <begin position="129"/>
        <end position="143"/>
    </location>
</feature>
<feature type="region of interest" description="Disordered" evidence="1">
    <location>
        <begin position="1"/>
        <end position="193"/>
    </location>
</feature>
<feature type="region of interest" description="Disordered" evidence="1">
    <location>
        <begin position="257"/>
        <end position="309"/>
    </location>
</feature>
<feature type="region of interest" description="Disordered" evidence="1">
    <location>
        <begin position="379"/>
        <end position="398"/>
    </location>
</feature>
<proteinExistence type="predicted"/>
<reference evidence="2" key="2">
    <citation type="submission" date="2021-10" db="EMBL/GenBank/DDBJ databases">
        <title>Phylogenomics reveals ancestral predisposition of the termite-cultivated fungus Termitomyces towards a domesticated lifestyle.</title>
        <authorList>
            <person name="Auxier B."/>
            <person name="Grum-Grzhimaylo A."/>
            <person name="Cardenas M.E."/>
            <person name="Lodge J.D."/>
            <person name="Laessoe T."/>
            <person name="Pedersen O."/>
            <person name="Smith M.E."/>
            <person name="Kuyper T.W."/>
            <person name="Franco-Molano E.A."/>
            <person name="Baroni T.J."/>
            <person name="Aanen D.K."/>
        </authorList>
    </citation>
    <scope>NUCLEOTIDE SEQUENCE</scope>
    <source>
        <strain evidence="2">D49</strain>
    </source>
</reference>
<dbReference type="EMBL" id="JABCKI010005923">
    <property type="protein sequence ID" value="KAG5636505.1"/>
    <property type="molecule type" value="Genomic_DNA"/>
</dbReference>
<name>A0A9P7FWE6_9AGAR</name>
<dbReference type="Proteomes" id="UP000717328">
    <property type="component" value="Unassembled WGS sequence"/>
</dbReference>
<feature type="compositionally biased region" description="Polar residues" evidence="1">
    <location>
        <begin position="39"/>
        <end position="50"/>
    </location>
</feature>
<feature type="compositionally biased region" description="Low complexity" evidence="1">
    <location>
        <begin position="183"/>
        <end position="193"/>
    </location>
</feature>
<evidence type="ECO:0000256" key="1">
    <source>
        <dbReference type="SAM" id="MobiDB-lite"/>
    </source>
</evidence>
<accession>A0A9P7FWE6</accession>